<dbReference type="GO" id="GO:0016829">
    <property type="term" value="F:lyase activity"/>
    <property type="evidence" value="ECO:0007669"/>
    <property type="project" value="InterPro"/>
</dbReference>
<gene>
    <name evidence="5" type="ORF">DMP06_07765</name>
</gene>
<accession>A0A3N0AWC4</accession>
<dbReference type="Pfam" id="PF01212">
    <property type="entry name" value="Beta_elim_lyase"/>
    <property type="match status" value="1"/>
</dbReference>
<comment type="similarity">
    <text evidence="2">Belongs to the threonine aldolase family.</text>
</comment>
<comment type="caution">
    <text evidence="5">The sequence shown here is derived from an EMBL/GenBank/DDBJ whole genome shotgun (WGS) entry which is preliminary data.</text>
</comment>
<evidence type="ECO:0000313" key="6">
    <source>
        <dbReference type="Proteomes" id="UP000269591"/>
    </source>
</evidence>
<dbReference type="Gene3D" id="3.40.640.10">
    <property type="entry name" value="Type I PLP-dependent aspartate aminotransferase-like (Major domain)"/>
    <property type="match status" value="1"/>
</dbReference>
<proteinExistence type="inferred from homology"/>
<dbReference type="Gene3D" id="3.90.1150.10">
    <property type="entry name" value="Aspartate Aminotransferase, domain 1"/>
    <property type="match status" value="1"/>
</dbReference>
<keyword evidence="6" id="KW-1185">Reference proteome</keyword>
<dbReference type="GO" id="GO:0006520">
    <property type="term" value="P:amino acid metabolic process"/>
    <property type="evidence" value="ECO:0007669"/>
    <property type="project" value="InterPro"/>
</dbReference>
<dbReference type="InterPro" id="IPR015424">
    <property type="entry name" value="PyrdxlP-dep_Trfase"/>
</dbReference>
<sequence length="391" mass="42331">MASHRVGSLAERLITMHSFRNDYMEGAHPRVMDALVRTNAEQQIGYTEDPWCMKARTAIRRAIVDSDSKGALRKANIAGAALQVEFVCGGTMANLLCIGAALRPWECVIAAPDAHINVHETGAIEGTGHKVLTTNDADGVLTVQGIDAVMRAHEHGRNHHMVKPRMLYLSIATEFGAVFTAKQLSDLRSYADKNDLLIFIDGARLACGLASEECDLTLADVCAAADAFTVGGTKNGALFGEAIVIRNPAIQRDFKYYMKQRGAILAKGRLLGVQFATLFDTAGTAAGIEEAQGDEAMYFSMGRHSVEAAARLKDVLVRHGYDTFASNSSTNQLFLLLDNDTADDFIRAFDADLTARPDAAHTIVRMTCSWATTQSDIDEVDRMLAGATNEA</sequence>
<protein>
    <recommendedName>
        <fullName evidence="4">Aromatic amino acid beta-eliminating lyase/threonine aldolase domain-containing protein</fullName>
    </recommendedName>
</protein>
<dbReference type="Proteomes" id="UP000269591">
    <property type="component" value="Unassembled WGS sequence"/>
</dbReference>
<name>A0A3N0AWC4_9ACTN</name>
<evidence type="ECO:0000256" key="1">
    <source>
        <dbReference type="ARBA" id="ARBA00001933"/>
    </source>
</evidence>
<evidence type="ECO:0000259" key="4">
    <source>
        <dbReference type="Pfam" id="PF01212"/>
    </source>
</evidence>
<evidence type="ECO:0000256" key="2">
    <source>
        <dbReference type="ARBA" id="ARBA00006966"/>
    </source>
</evidence>
<dbReference type="InterPro" id="IPR015421">
    <property type="entry name" value="PyrdxlP-dep_Trfase_major"/>
</dbReference>
<evidence type="ECO:0000313" key="5">
    <source>
        <dbReference type="EMBL" id="RNL39165.1"/>
    </source>
</evidence>
<dbReference type="PANTHER" id="PTHR48097:SF5">
    <property type="entry name" value="LOW SPECIFICITY L-THREONINE ALDOLASE"/>
    <property type="match status" value="1"/>
</dbReference>
<dbReference type="InterPro" id="IPR001597">
    <property type="entry name" value="ArAA_b-elim_lyase/Thr_aldolase"/>
</dbReference>
<keyword evidence="3" id="KW-0663">Pyridoxal phosphate</keyword>
<organism evidence="5 6">
    <name type="scientific">Slackia equolifaciens</name>
    <dbReference type="NCBI Taxonomy" id="498718"/>
    <lineage>
        <taxon>Bacteria</taxon>
        <taxon>Bacillati</taxon>
        <taxon>Actinomycetota</taxon>
        <taxon>Coriobacteriia</taxon>
        <taxon>Eggerthellales</taxon>
        <taxon>Eggerthellaceae</taxon>
        <taxon>Slackia</taxon>
    </lineage>
</organism>
<dbReference type="InterPro" id="IPR015422">
    <property type="entry name" value="PyrdxlP-dep_Trfase_small"/>
</dbReference>
<dbReference type="SUPFAM" id="SSF53383">
    <property type="entry name" value="PLP-dependent transferases"/>
    <property type="match status" value="1"/>
</dbReference>
<dbReference type="AlphaFoldDB" id="A0A3N0AWC4"/>
<comment type="cofactor">
    <cofactor evidence="1">
        <name>pyridoxal 5'-phosphate</name>
        <dbReference type="ChEBI" id="CHEBI:597326"/>
    </cofactor>
</comment>
<evidence type="ECO:0000256" key="3">
    <source>
        <dbReference type="ARBA" id="ARBA00022898"/>
    </source>
</evidence>
<feature type="domain" description="Aromatic amino acid beta-eliminating lyase/threonine aldolase" evidence="4">
    <location>
        <begin position="21"/>
        <end position="290"/>
    </location>
</feature>
<dbReference type="EMBL" id="QIBX01000013">
    <property type="protein sequence ID" value="RNL39165.1"/>
    <property type="molecule type" value="Genomic_DNA"/>
</dbReference>
<dbReference type="PANTHER" id="PTHR48097">
    <property type="entry name" value="L-THREONINE ALDOLASE-RELATED"/>
    <property type="match status" value="1"/>
</dbReference>
<reference evidence="6" key="1">
    <citation type="submission" date="2018-05" db="EMBL/GenBank/DDBJ databases">
        <title>Genome Sequencing of selected type strains of the family Eggerthellaceae.</title>
        <authorList>
            <person name="Danylec N."/>
            <person name="Stoll D.A."/>
            <person name="Doetsch A."/>
            <person name="Huch M."/>
        </authorList>
    </citation>
    <scope>NUCLEOTIDE SEQUENCE [LARGE SCALE GENOMIC DNA]</scope>
    <source>
        <strain evidence="6">DSM 24851</strain>
    </source>
</reference>